<accession>A0A382EUQ7</accession>
<organism evidence="1">
    <name type="scientific">marine metagenome</name>
    <dbReference type="NCBI Taxonomy" id="408172"/>
    <lineage>
        <taxon>unclassified sequences</taxon>
        <taxon>metagenomes</taxon>
        <taxon>ecological metagenomes</taxon>
    </lineage>
</organism>
<protein>
    <recommendedName>
        <fullName evidence="2">N-acetyltransferase domain-containing protein</fullName>
    </recommendedName>
</protein>
<sequence length="166" mass="19205">MHPQIKEVNYTGLLVTHYKSDNIYPLLPLLSQEFPNWTIDKIKNYVKLVISKNHDVAGMLVAQNEAAYNVGLLVYTFQSISPELIGNTKKNQFAKGVVVENLIASSPILQKQVFFILVENIITMAKKNNCQFIELPKFDETYELIKEKYKKQITDHNNFRIFIKLN</sequence>
<evidence type="ECO:0008006" key="2">
    <source>
        <dbReference type="Google" id="ProtNLM"/>
    </source>
</evidence>
<reference evidence="1" key="1">
    <citation type="submission" date="2018-05" db="EMBL/GenBank/DDBJ databases">
        <authorList>
            <person name="Lanie J.A."/>
            <person name="Ng W.-L."/>
            <person name="Kazmierczak K.M."/>
            <person name="Andrzejewski T.M."/>
            <person name="Davidsen T.M."/>
            <person name="Wayne K.J."/>
            <person name="Tettelin H."/>
            <person name="Glass J.I."/>
            <person name="Rusch D."/>
            <person name="Podicherti R."/>
            <person name="Tsui H.-C.T."/>
            <person name="Winkler M.E."/>
        </authorList>
    </citation>
    <scope>NUCLEOTIDE SEQUENCE</scope>
</reference>
<proteinExistence type="predicted"/>
<name>A0A382EUQ7_9ZZZZ</name>
<gene>
    <name evidence="1" type="ORF">METZ01_LOCUS206896</name>
</gene>
<dbReference type="EMBL" id="UINC01046263">
    <property type="protein sequence ID" value="SVB54042.1"/>
    <property type="molecule type" value="Genomic_DNA"/>
</dbReference>
<evidence type="ECO:0000313" key="1">
    <source>
        <dbReference type="EMBL" id="SVB54042.1"/>
    </source>
</evidence>
<dbReference type="AlphaFoldDB" id="A0A382EUQ7"/>